<dbReference type="AlphaFoldDB" id="A0A212IMH2"/>
<evidence type="ECO:0000313" key="1">
    <source>
        <dbReference type="EMBL" id="SBV67869.1"/>
    </source>
</evidence>
<accession>A0A212IMH2</accession>
<dbReference type="EMBL" id="FLUA01000057">
    <property type="protein sequence ID" value="SBV67869.1"/>
    <property type="molecule type" value="Genomic_DNA"/>
</dbReference>
<organism evidence="1">
    <name type="scientific">uncultured Citrobacter sp</name>
    <dbReference type="NCBI Taxonomy" id="200446"/>
    <lineage>
        <taxon>Bacteria</taxon>
        <taxon>Pseudomonadati</taxon>
        <taxon>Pseudomonadota</taxon>
        <taxon>Gammaproteobacteria</taxon>
        <taxon>Enterobacterales</taxon>
        <taxon>Enterobacteriaceae</taxon>
        <taxon>Citrobacter</taxon>
        <taxon>environmental samples</taxon>
    </lineage>
</organism>
<reference evidence="1" key="1">
    <citation type="submission" date="2016-04" db="EMBL/GenBank/DDBJ databases">
        <authorList>
            <person name="Evans L.H."/>
            <person name="Alamgir A."/>
            <person name="Owens N."/>
            <person name="Weber N.D."/>
            <person name="Virtaneva K."/>
            <person name="Barbian K."/>
            <person name="Babar A."/>
            <person name="Rosenke K."/>
        </authorList>
    </citation>
    <scope>NUCLEOTIDE SEQUENCE</scope>
    <source>
        <strain evidence="1">86-2</strain>
    </source>
</reference>
<gene>
    <name evidence="1" type="ORF">KL86CIT2_570002</name>
</gene>
<name>A0A212IMH2_9ENTR</name>
<sequence>MPRAGSRGKATTQHIDEIADEGVAHIVFMRRCAPVELKKIRNVLFSDLRNEEEGLLQKSYKKKPDCCA</sequence>
<proteinExistence type="predicted"/>
<protein>
    <submittedName>
        <fullName evidence="1">Uncharacterized protein</fullName>
    </submittedName>
</protein>